<dbReference type="AlphaFoldDB" id="A0A8J3U0N4"/>
<dbReference type="GO" id="GO:0003700">
    <property type="term" value="F:DNA-binding transcription factor activity"/>
    <property type="evidence" value="ECO:0007669"/>
    <property type="project" value="InterPro"/>
</dbReference>
<organism evidence="2 3">
    <name type="scientific">Planotetraspora mira</name>
    <dbReference type="NCBI Taxonomy" id="58121"/>
    <lineage>
        <taxon>Bacteria</taxon>
        <taxon>Bacillati</taxon>
        <taxon>Actinomycetota</taxon>
        <taxon>Actinomycetes</taxon>
        <taxon>Streptosporangiales</taxon>
        <taxon>Streptosporangiaceae</taxon>
        <taxon>Planotetraspora</taxon>
    </lineage>
</organism>
<gene>
    <name evidence="2" type="ORF">Pmi06nite_81940</name>
</gene>
<dbReference type="InterPro" id="IPR036388">
    <property type="entry name" value="WH-like_DNA-bd_sf"/>
</dbReference>
<evidence type="ECO:0000259" key="1">
    <source>
        <dbReference type="SMART" id="SM00347"/>
    </source>
</evidence>
<dbReference type="SUPFAM" id="SSF46785">
    <property type="entry name" value="Winged helix' DNA-binding domain"/>
    <property type="match status" value="1"/>
</dbReference>
<feature type="domain" description="HTH marR-type" evidence="1">
    <location>
        <begin position="16"/>
        <end position="116"/>
    </location>
</feature>
<proteinExistence type="predicted"/>
<evidence type="ECO:0000313" key="3">
    <source>
        <dbReference type="Proteomes" id="UP000650628"/>
    </source>
</evidence>
<dbReference type="Pfam" id="PF12802">
    <property type="entry name" value="MarR_2"/>
    <property type="match status" value="1"/>
</dbReference>
<keyword evidence="3" id="KW-1185">Reference proteome</keyword>
<accession>A0A8J3U0N4</accession>
<name>A0A8J3U0N4_9ACTN</name>
<dbReference type="EMBL" id="BOOO01000056">
    <property type="protein sequence ID" value="GII34752.1"/>
    <property type="molecule type" value="Genomic_DNA"/>
</dbReference>
<dbReference type="Gene3D" id="1.10.10.10">
    <property type="entry name" value="Winged helix-like DNA-binding domain superfamily/Winged helix DNA-binding domain"/>
    <property type="match status" value="1"/>
</dbReference>
<dbReference type="PANTHER" id="PTHR39515:SF2">
    <property type="entry name" value="HTH-TYPE TRANSCRIPTIONAL REGULATOR RV0880"/>
    <property type="match status" value="1"/>
</dbReference>
<comment type="caution">
    <text evidence="2">The sequence shown here is derived from an EMBL/GenBank/DDBJ whole genome shotgun (WGS) entry which is preliminary data.</text>
</comment>
<dbReference type="PANTHER" id="PTHR39515">
    <property type="entry name" value="CONSERVED PROTEIN"/>
    <property type="match status" value="1"/>
</dbReference>
<dbReference type="Proteomes" id="UP000650628">
    <property type="component" value="Unassembled WGS sequence"/>
</dbReference>
<dbReference type="InterPro" id="IPR052526">
    <property type="entry name" value="HTH-type_Bedaq_tolerance"/>
</dbReference>
<evidence type="ECO:0000313" key="2">
    <source>
        <dbReference type="EMBL" id="GII34752.1"/>
    </source>
</evidence>
<protein>
    <submittedName>
        <fullName evidence="2">MarR family transcriptional regulator</fullName>
    </submittedName>
</protein>
<dbReference type="SMART" id="SM00347">
    <property type="entry name" value="HTH_MARR"/>
    <property type="match status" value="1"/>
</dbReference>
<dbReference type="InterPro" id="IPR000835">
    <property type="entry name" value="HTH_MarR-typ"/>
</dbReference>
<sequence>MAAGEALERVSRWIRRAIPHGGPGGVALSVLAAVVSTGPLRISHLADREGISQPGMSSVVNRLAEAGLAERRADPADGRIVLVAATSAGRAQLDALRSSRAQALVTHLSRLPAGQQRALCASIDALNTLIAHPIAEGRPMTQIESPRCYRGNADAEGAS</sequence>
<reference evidence="2 3" key="1">
    <citation type="submission" date="2021-01" db="EMBL/GenBank/DDBJ databases">
        <title>Whole genome shotgun sequence of Planotetraspora mira NBRC 15435.</title>
        <authorList>
            <person name="Komaki H."/>
            <person name="Tamura T."/>
        </authorList>
    </citation>
    <scope>NUCLEOTIDE SEQUENCE [LARGE SCALE GENOMIC DNA]</scope>
    <source>
        <strain evidence="2 3">NBRC 15435</strain>
    </source>
</reference>
<dbReference type="InterPro" id="IPR036390">
    <property type="entry name" value="WH_DNA-bd_sf"/>
</dbReference>